<proteinExistence type="predicted"/>
<dbReference type="AlphaFoldDB" id="A0A9Q3GYK5"/>
<dbReference type="GO" id="GO:0003824">
    <property type="term" value="F:catalytic activity"/>
    <property type="evidence" value="ECO:0007669"/>
    <property type="project" value="UniProtKB-ARBA"/>
</dbReference>
<gene>
    <name evidence="2" type="ORF">O181_023354</name>
</gene>
<dbReference type="Proteomes" id="UP000765509">
    <property type="component" value="Unassembled WGS sequence"/>
</dbReference>
<dbReference type="Pfam" id="PF06824">
    <property type="entry name" value="Glyco_hydro_125"/>
    <property type="match status" value="1"/>
</dbReference>
<organism evidence="2 3">
    <name type="scientific">Austropuccinia psidii MF-1</name>
    <dbReference type="NCBI Taxonomy" id="1389203"/>
    <lineage>
        <taxon>Eukaryota</taxon>
        <taxon>Fungi</taxon>
        <taxon>Dikarya</taxon>
        <taxon>Basidiomycota</taxon>
        <taxon>Pucciniomycotina</taxon>
        <taxon>Pucciniomycetes</taxon>
        <taxon>Pucciniales</taxon>
        <taxon>Sphaerophragmiaceae</taxon>
        <taxon>Austropuccinia</taxon>
    </lineage>
</organism>
<dbReference type="EMBL" id="AVOT02007325">
    <property type="protein sequence ID" value="MBW0483639.1"/>
    <property type="molecule type" value="Genomic_DNA"/>
</dbReference>
<dbReference type="InterPro" id="IPR008928">
    <property type="entry name" value="6-hairpin_glycosidase_sf"/>
</dbReference>
<protein>
    <recommendedName>
        <fullName evidence="4">Glycoside hydrolase family 125 protein</fullName>
    </recommendedName>
</protein>
<dbReference type="OrthoDB" id="7771656at2759"/>
<accession>A0A9Q3GYK5</accession>
<keyword evidence="1" id="KW-1133">Transmembrane helix</keyword>
<sequence>MTFYTATANNAWDSTICPPYDTFSQNPSKNVSTGARRLPNMRPQQKCRSFNSTALERVIQEVTPRFKDPDLAVLFANAFSQTLDTTVRWYNATTPLAFVVTGDIPAEWMRDVSNQMNVYLPLIKEDLALRQLLLGVINLQAYYLSKEPFCSAFSAPPVSGIPPLINTGDEGHITNPAFDAKIGYICQLEIDGLASFISLSLRYWQYSGELNFFTPTWLDAIQKVLGIFEGEMRSTFDDNGFIQNTFNFTSPTNPVKNLGVGAPQLYNGLIGTSMRPSDDRVAWHFNIPDNALIAVQTEKLSAFFQSQVNQSSLARRASRISQIVRKAIETHGVVEHPTWGSVYAYEVDGYGSVNLMDDANVPSLLSFPYLGYVEADSPIYQATRKMLLSQRGNPYYWHGSKLKGIGSPHTNPGWIWPMSLASLIFSSTSDDEIEEAIELITNTTGGLGLIHESIDVNNDNLWSREWFGWANSYMSEAILYLADKKPHLIFKEGVSSYPLSSEGGIGTYGLVGQSYFLRSKQQSNILALEHGVAFFTLAFMIIICIKFFTRIFPDGKLNYYIKWAPHQHYVGV</sequence>
<dbReference type="SMART" id="SM01149">
    <property type="entry name" value="DUF1237"/>
    <property type="match status" value="1"/>
</dbReference>
<keyword evidence="3" id="KW-1185">Reference proteome</keyword>
<dbReference type="Gene3D" id="1.50.10.10">
    <property type="match status" value="1"/>
</dbReference>
<keyword evidence="1" id="KW-0472">Membrane</keyword>
<evidence type="ECO:0000313" key="3">
    <source>
        <dbReference type="Proteomes" id="UP000765509"/>
    </source>
</evidence>
<evidence type="ECO:0008006" key="4">
    <source>
        <dbReference type="Google" id="ProtNLM"/>
    </source>
</evidence>
<keyword evidence="1" id="KW-0812">Transmembrane</keyword>
<comment type="caution">
    <text evidence="2">The sequence shown here is derived from an EMBL/GenBank/DDBJ whole genome shotgun (WGS) entry which is preliminary data.</text>
</comment>
<dbReference type="InterPro" id="IPR012341">
    <property type="entry name" value="6hp_glycosidase-like_sf"/>
</dbReference>
<dbReference type="InterPro" id="IPR008313">
    <property type="entry name" value="GH125"/>
</dbReference>
<dbReference type="PANTHER" id="PTHR31047:SF0">
    <property type="entry name" value="MEIOTICALLY UP-REGULATED GENE 157 PROTEIN"/>
    <property type="match status" value="1"/>
</dbReference>
<feature type="transmembrane region" description="Helical" evidence="1">
    <location>
        <begin position="525"/>
        <end position="548"/>
    </location>
</feature>
<dbReference type="PANTHER" id="PTHR31047">
    <property type="entry name" value="MEIOTICALLY UP-REGULATED GENE 157 PROTEIN"/>
    <property type="match status" value="1"/>
</dbReference>
<reference evidence="2" key="1">
    <citation type="submission" date="2021-03" db="EMBL/GenBank/DDBJ databases">
        <title>Draft genome sequence of rust myrtle Austropuccinia psidii MF-1, a brazilian biotype.</title>
        <authorList>
            <person name="Quecine M.C."/>
            <person name="Pachon D.M.R."/>
            <person name="Bonatelli M.L."/>
            <person name="Correr F.H."/>
            <person name="Franceschini L.M."/>
            <person name="Leite T.F."/>
            <person name="Margarido G.R.A."/>
            <person name="Almeida C.A."/>
            <person name="Ferrarezi J.A."/>
            <person name="Labate C.A."/>
        </authorList>
    </citation>
    <scope>NUCLEOTIDE SEQUENCE</scope>
    <source>
        <strain evidence="2">MF-1</strain>
    </source>
</reference>
<dbReference type="SUPFAM" id="SSF48208">
    <property type="entry name" value="Six-hairpin glycosidases"/>
    <property type="match status" value="1"/>
</dbReference>
<dbReference type="GO" id="GO:0005975">
    <property type="term" value="P:carbohydrate metabolic process"/>
    <property type="evidence" value="ECO:0007669"/>
    <property type="project" value="InterPro"/>
</dbReference>
<evidence type="ECO:0000313" key="2">
    <source>
        <dbReference type="EMBL" id="MBW0483639.1"/>
    </source>
</evidence>
<name>A0A9Q3GYK5_9BASI</name>
<evidence type="ECO:0000256" key="1">
    <source>
        <dbReference type="SAM" id="Phobius"/>
    </source>
</evidence>